<sequence length="93" mass="10423">MRKAPVHVVSRDEQLHVCRRYVGKAVICMISSLVELQLGDDRRFASTNVKSSECSSGTVFKLRTKPMVPHCLVRETIIMLAEMLVLVLCSFAS</sequence>
<dbReference type="WBParaSite" id="TCNE_0001089001-mRNA-1">
    <property type="protein sequence ID" value="TCNE_0001089001-mRNA-1"/>
    <property type="gene ID" value="TCNE_0001089001"/>
</dbReference>
<evidence type="ECO:0000313" key="3">
    <source>
        <dbReference type="WBParaSite" id="TCNE_0001089001-mRNA-1"/>
    </source>
</evidence>
<organism evidence="2 3">
    <name type="scientific">Toxocara canis</name>
    <name type="common">Canine roundworm</name>
    <dbReference type="NCBI Taxonomy" id="6265"/>
    <lineage>
        <taxon>Eukaryota</taxon>
        <taxon>Metazoa</taxon>
        <taxon>Ecdysozoa</taxon>
        <taxon>Nematoda</taxon>
        <taxon>Chromadorea</taxon>
        <taxon>Rhabditida</taxon>
        <taxon>Spirurina</taxon>
        <taxon>Ascaridomorpha</taxon>
        <taxon>Ascaridoidea</taxon>
        <taxon>Toxocaridae</taxon>
        <taxon>Toxocara</taxon>
    </lineage>
</organism>
<accession>A0A183UQX0</accession>
<keyword evidence="2" id="KW-1185">Reference proteome</keyword>
<protein>
    <submittedName>
        <fullName evidence="1 3">Uncharacterized protein</fullName>
    </submittedName>
</protein>
<dbReference type="Proteomes" id="UP000050794">
    <property type="component" value="Unassembled WGS sequence"/>
</dbReference>
<dbReference type="AlphaFoldDB" id="A0A183UQX0"/>
<evidence type="ECO:0000313" key="2">
    <source>
        <dbReference type="Proteomes" id="UP000050794"/>
    </source>
</evidence>
<reference evidence="3" key="1">
    <citation type="submission" date="2016-06" db="UniProtKB">
        <authorList>
            <consortium name="WormBaseParasite"/>
        </authorList>
    </citation>
    <scope>IDENTIFICATION</scope>
</reference>
<dbReference type="EMBL" id="UYWY01020653">
    <property type="protein sequence ID" value="VDM42211.1"/>
    <property type="molecule type" value="Genomic_DNA"/>
</dbReference>
<evidence type="ECO:0000313" key="1">
    <source>
        <dbReference type="EMBL" id="VDM42211.1"/>
    </source>
</evidence>
<name>A0A183UQX0_TOXCA</name>
<proteinExistence type="predicted"/>
<gene>
    <name evidence="1" type="ORF">TCNE_LOCUS10890</name>
</gene>
<reference evidence="1 2" key="2">
    <citation type="submission" date="2018-11" db="EMBL/GenBank/DDBJ databases">
        <authorList>
            <consortium name="Pathogen Informatics"/>
        </authorList>
    </citation>
    <scope>NUCLEOTIDE SEQUENCE [LARGE SCALE GENOMIC DNA]</scope>
</reference>